<sequence length="257" mass="28392">MIRSSIRAFVLPLVALAGLVTATEDTCGGPNARIEPPLGAIVVNSTGDYDGSYLTVSEGVESLDVATTEKQTIFVMLGVYKEQMRVPVLAGALVLQGSTCDAMSYEDNEVTITPSSKYYMTHCIQYVACRYSGCEAGAKFGLDYLKTYSPAVRIESVRLIMLIVMTLGLECKHIDFVTVFLNGELVDVVIYMKQPEGYEDGTDRVCRLLKGLYGLKQASKIWNDTLHKVLLELDFMQSPTMLACTSHLRCWRVLETP</sequence>
<dbReference type="InterPro" id="IPR013103">
    <property type="entry name" value="RVT_2"/>
</dbReference>
<dbReference type="InterPro" id="IPR012334">
    <property type="entry name" value="Pectin_lyas_fold"/>
</dbReference>
<comment type="caution">
    <text evidence="3">The sequence shown here is derived from an EMBL/GenBank/DDBJ whole genome shotgun (WGS) entry which is preliminary data.</text>
</comment>
<dbReference type="InterPro" id="IPR011050">
    <property type="entry name" value="Pectin_lyase_fold/virulence"/>
</dbReference>
<feature type="domain" description="Reverse transcriptase Ty1/copia-type" evidence="2">
    <location>
        <begin position="141"/>
        <end position="241"/>
    </location>
</feature>
<dbReference type="AlphaFoldDB" id="A0A6A3IWT6"/>
<evidence type="ECO:0000256" key="1">
    <source>
        <dbReference type="SAM" id="SignalP"/>
    </source>
</evidence>
<dbReference type="Gene3D" id="2.160.20.10">
    <property type="entry name" value="Single-stranded right-handed beta-helix, Pectin lyase-like"/>
    <property type="match status" value="1"/>
</dbReference>
<dbReference type="Proteomes" id="UP000429607">
    <property type="component" value="Unassembled WGS sequence"/>
</dbReference>
<keyword evidence="1" id="KW-0732">Signal</keyword>
<dbReference type="SUPFAM" id="SSF51126">
    <property type="entry name" value="Pectin lyase-like"/>
    <property type="match status" value="1"/>
</dbReference>
<reference evidence="3 4" key="1">
    <citation type="submission" date="2018-09" db="EMBL/GenBank/DDBJ databases">
        <title>Genomic investigation of the strawberry pathogen Phytophthora fragariae indicates pathogenicity is determined by transcriptional variation in three key races.</title>
        <authorList>
            <person name="Adams T.M."/>
            <person name="Armitage A.D."/>
            <person name="Sobczyk M.K."/>
            <person name="Bates H.J."/>
            <person name="Dunwell J.M."/>
            <person name="Nellist C.F."/>
            <person name="Harrison R.J."/>
        </authorList>
    </citation>
    <scope>NUCLEOTIDE SEQUENCE [LARGE SCALE GENOMIC DNA]</scope>
    <source>
        <strain evidence="3 4">SCRP249</strain>
    </source>
</reference>
<organism evidence="3 4">
    <name type="scientific">Phytophthora rubi</name>
    <dbReference type="NCBI Taxonomy" id="129364"/>
    <lineage>
        <taxon>Eukaryota</taxon>
        <taxon>Sar</taxon>
        <taxon>Stramenopiles</taxon>
        <taxon>Oomycota</taxon>
        <taxon>Peronosporomycetes</taxon>
        <taxon>Peronosporales</taxon>
        <taxon>Peronosporaceae</taxon>
        <taxon>Phytophthora</taxon>
    </lineage>
</organism>
<feature type="signal peptide" evidence="1">
    <location>
        <begin position="1"/>
        <end position="22"/>
    </location>
</feature>
<feature type="chain" id="PRO_5025677002" description="Reverse transcriptase Ty1/copia-type domain-containing protein" evidence="1">
    <location>
        <begin position="23"/>
        <end position="257"/>
    </location>
</feature>
<dbReference type="EMBL" id="QXFV01002551">
    <property type="protein sequence ID" value="KAE8986247.1"/>
    <property type="molecule type" value="Genomic_DNA"/>
</dbReference>
<name>A0A6A3IWT6_9STRA</name>
<protein>
    <recommendedName>
        <fullName evidence="2">Reverse transcriptase Ty1/copia-type domain-containing protein</fullName>
    </recommendedName>
</protein>
<dbReference type="Pfam" id="PF07727">
    <property type="entry name" value="RVT_2"/>
    <property type="match status" value="1"/>
</dbReference>
<evidence type="ECO:0000313" key="4">
    <source>
        <dbReference type="Proteomes" id="UP000429607"/>
    </source>
</evidence>
<gene>
    <name evidence="3" type="ORF">PR001_g22651</name>
</gene>
<accession>A0A6A3IWT6</accession>
<proteinExistence type="predicted"/>
<evidence type="ECO:0000313" key="3">
    <source>
        <dbReference type="EMBL" id="KAE8986247.1"/>
    </source>
</evidence>
<evidence type="ECO:0000259" key="2">
    <source>
        <dbReference type="Pfam" id="PF07727"/>
    </source>
</evidence>